<accession>A0A4S2MMU1</accession>
<dbReference type="AlphaFoldDB" id="A0A4S2MMU1"/>
<organism evidence="1 2">
    <name type="scientific">Ascodesmis nigricans</name>
    <dbReference type="NCBI Taxonomy" id="341454"/>
    <lineage>
        <taxon>Eukaryota</taxon>
        <taxon>Fungi</taxon>
        <taxon>Dikarya</taxon>
        <taxon>Ascomycota</taxon>
        <taxon>Pezizomycotina</taxon>
        <taxon>Pezizomycetes</taxon>
        <taxon>Pezizales</taxon>
        <taxon>Ascodesmidaceae</taxon>
        <taxon>Ascodesmis</taxon>
    </lineage>
</organism>
<gene>
    <name evidence="1" type="ORF">EX30DRAFT_375438</name>
</gene>
<protein>
    <submittedName>
        <fullName evidence="1">Uncharacterized protein</fullName>
    </submittedName>
</protein>
<keyword evidence="2" id="KW-1185">Reference proteome</keyword>
<dbReference type="InParanoid" id="A0A4S2MMU1"/>
<evidence type="ECO:0000313" key="1">
    <source>
        <dbReference type="EMBL" id="TGZ76489.1"/>
    </source>
</evidence>
<sequence>MATAAQPATVPSPFLVADPKSALSIPIAPTVNPYPRTKHNDFDEHGQVYSYYSYIMSPGESPIRDYELIYPHNDTLRLNVIPGLNFLPDLSIDVFTVKNTSIPLMGIDMPPKKAGLCMETNVHFSRLLRHISNTI</sequence>
<dbReference type="EMBL" id="ML220176">
    <property type="protein sequence ID" value="TGZ76489.1"/>
    <property type="molecule type" value="Genomic_DNA"/>
</dbReference>
<reference evidence="1 2" key="1">
    <citation type="submission" date="2019-04" db="EMBL/GenBank/DDBJ databases">
        <title>Comparative genomics and transcriptomics to analyze fruiting body development in filamentous ascomycetes.</title>
        <authorList>
            <consortium name="DOE Joint Genome Institute"/>
            <person name="Lutkenhaus R."/>
            <person name="Traeger S."/>
            <person name="Breuer J."/>
            <person name="Kuo A."/>
            <person name="Lipzen A."/>
            <person name="Pangilinan J."/>
            <person name="Dilworth D."/>
            <person name="Sandor L."/>
            <person name="Poggeler S."/>
            <person name="Barry K."/>
            <person name="Grigoriev I.V."/>
            <person name="Nowrousian M."/>
        </authorList>
    </citation>
    <scope>NUCLEOTIDE SEQUENCE [LARGE SCALE GENOMIC DNA]</scope>
    <source>
        <strain evidence="1 2">CBS 389.68</strain>
    </source>
</reference>
<dbReference type="Proteomes" id="UP000298138">
    <property type="component" value="Unassembled WGS sequence"/>
</dbReference>
<proteinExistence type="predicted"/>
<name>A0A4S2MMU1_9PEZI</name>
<evidence type="ECO:0000313" key="2">
    <source>
        <dbReference type="Proteomes" id="UP000298138"/>
    </source>
</evidence>